<feature type="region of interest" description="Disordered" evidence="2">
    <location>
        <begin position="101"/>
        <end position="125"/>
    </location>
</feature>
<dbReference type="Proteomes" id="UP000494106">
    <property type="component" value="Unassembled WGS sequence"/>
</dbReference>
<feature type="region of interest" description="Disordered" evidence="2">
    <location>
        <begin position="33"/>
        <end position="86"/>
    </location>
</feature>
<accession>A0A8S0ZGM3</accession>
<feature type="coiled-coil region" evidence="1">
    <location>
        <begin position="676"/>
        <end position="780"/>
    </location>
</feature>
<dbReference type="AlphaFoldDB" id="A0A8S0ZGM3"/>
<keyword evidence="1" id="KW-0175">Coiled coil</keyword>
<reference evidence="3 4" key="1">
    <citation type="submission" date="2020-04" db="EMBL/GenBank/DDBJ databases">
        <authorList>
            <person name="Wallbank WR R."/>
            <person name="Pardo Diaz C."/>
            <person name="Kozak K."/>
            <person name="Martin S."/>
            <person name="Jiggins C."/>
            <person name="Moest M."/>
            <person name="Warren A I."/>
            <person name="Byers J.R.P. K."/>
            <person name="Montejo-Kovacevich G."/>
            <person name="Yen C E."/>
        </authorList>
    </citation>
    <scope>NUCLEOTIDE SEQUENCE [LARGE SCALE GENOMIC DNA]</scope>
</reference>
<name>A0A8S0ZGM3_ARCPL</name>
<feature type="region of interest" description="Disordered" evidence="2">
    <location>
        <begin position="285"/>
        <end position="307"/>
    </location>
</feature>
<organism evidence="3 4">
    <name type="scientific">Arctia plantaginis</name>
    <name type="common">Wood tiger moth</name>
    <name type="synonym">Phalaena plantaginis</name>
    <dbReference type="NCBI Taxonomy" id="874455"/>
    <lineage>
        <taxon>Eukaryota</taxon>
        <taxon>Metazoa</taxon>
        <taxon>Ecdysozoa</taxon>
        <taxon>Arthropoda</taxon>
        <taxon>Hexapoda</taxon>
        <taxon>Insecta</taxon>
        <taxon>Pterygota</taxon>
        <taxon>Neoptera</taxon>
        <taxon>Endopterygota</taxon>
        <taxon>Lepidoptera</taxon>
        <taxon>Glossata</taxon>
        <taxon>Ditrysia</taxon>
        <taxon>Noctuoidea</taxon>
        <taxon>Erebidae</taxon>
        <taxon>Arctiinae</taxon>
        <taxon>Arctia</taxon>
    </lineage>
</organism>
<evidence type="ECO:0000256" key="2">
    <source>
        <dbReference type="SAM" id="MobiDB-lite"/>
    </source>
</evidence>
<evidence type="ECO:0000313" key="4">
    <source>
        <dbReference type="Proteomes" id="UP000494106"/>
    </source>
</evidence>
<sequence>MDDPYNPLPQTSEIKNILPDVVHSQQIATVGNITHELDSTLPGSGNTEEHCGSHDDDDSKTESISEHIPSKIEYSTDSDNATNTQGFPKFEQEQEKVFKNSSLTIPRPDSPASGNSTHDESRGSLSLPLDVNAVSDIQLLSEESPVNLAILSDLSKELEQSHLSIGNINLNESDVEELSPKSNNYQESLNEESSKSLNELHNPSDFSEKSNSPDKPSSGSEEIIKLDIRGQAAPKFPFAAAKIIFGPPPEGATIIEPNVEQIPVFPNLLSPFLVGAGDSVQVEEVFDDQDQRKEPTPESLQMSPDKLSESSEKLLQLLSDEQSYSNEKVEADLLVEEMTIEDELKVADGERADNESLPKSMPAEETMSFSTLTTDYKTICEEYHGKLVHLEAAITQRDELIEELTISLQRSVRERDELSYENKHLTNEMCNLQHMVAEHSHSENDTIKGHLSDFVKYQSMIKDDSTKFYSAIMSGGSSLQSSNGEKDMDREEIIINHSKSDLRSSNVSDEFQTGFENKLSTIINKFESYLEDNVRNKLRESLIQVLCDEIGKMRIDSATEIKDLESQMQQDKQVYSVETRQLRELLASVKAGNADIDLLRQELAVKHEKEMENLRTYFEKKCSDMERSYSEEVWRGKCASPGGSASSLDAEACAAGAGDARRRTRSADFPSLTLESSQLEQAVKQASKKYELQLDEQKAEHMAYVNELKAAHRDAIAALEEQVTQLKAHIHTSENTESNVSLYQQDIDLELEKKMEAQLEQRLEEVRDEVRQEVVNHLQEQLQVLLSDPDAEVSSWPLELVALRDKIYGDAAKAQQEKEGEISKNPKMASAVTVMGIITLSMSGRRNPPAHAQFEKVFIPEGVD</sequence>
<feature type="region of interest" description="Disordered" evidence="2">
    <location>
        <begin position="176"/>
        <end position="220"/>
    </location>
</feature>
<comment type="caution">
    <text evidence="3">The sequence shown here is derived from an EMBL/GenBank/DDBJ whole genome shotgun (WGS) entry which is preliminary data.</text>
</comment>
<gene>
    <name evidence="3" type="ORF">APLA_LOCUS4176</name>
</gene>
<dbReference type="EMBL" id="CADEBC010000428">
    <property type="protein sequence ID" value="CAB3230382.1"/>
    <property type="molecule type" value="Genomic_DNA"/>
</dbReference>
<feature type="compositionally biased region" description="Polar residues" evidence="2">
    <location>
        <begin position="73"/>
        <end position="86"/>
    </location>
</feature>
<evidence type="ECO:0000256" key="1">
    <source>
        <dbReference type="SAM" id="Coils"/>
    </source>
</evidence>
<protein>
    <submittedName>
        <fullName evidence="3">Uncharacterized protein</fullName>
    </submittedName>
</protein>
<keyword evidence="4" id="KW-1185">Reference proteome</keyword>
<evidence type="ECO:0000313" key="3">
    <source>
        <dbReference type="EMBL" id="CAB3230382.1"/>
    </source>
</evidence>
<feature type="compositionally biased region" description="Basic and acidic residues" evidence="2">
    <location>
        <begin position="60"/>
        <end position="70"/>
    </location>
</feature>
<dbReference type="OrthoDB" id="2020852at2759"/>
<proteinExistence type="predicted"/>